<evidence type="ECO:0000313" key="1">
    <source>
        <dbReference type="EMBL" id="KZT06389.1"/>
    </source>
</evidence>
<sequence length="87" mass="9853">VVMFGEYHSRLILADHLAFWEWCGMCRISHPGLIVLVPRSRTISFGKCFQRSLTLFGLYSRFRCADTFSLLAKCAACESISNQATES</sequence>
<evidence type="ECO:0000313" key="2">
    <source>
        <dbReference type="Proteomes" id="UP000076871"/>
    </source>
</evidence>
<name>A0A165E7G6_9APHY</name>
<dbReference type="InParanoid" id="A0A165E7G6"/>
<protein>
    <submittedName>
        <fullName evidence="1">Uncharacterized protein</fullName>
    </submittedName>
</protein>
<gene>
    <name evidence="1" type="ORF">LAESUDRAFT_726220</name>
</gene>
<dbReference type="GeneID" id="63826015"/>
<dbReference type="Proteomes" id="UP000076871">
    <property type="component" value="Unassembled WGS sequence"/>
</dbReference>
<keyword evidence="2" id="KW-1185">Reference proteome</keyword>
<feature type="non-terminal residue" evidence="1">
    <location>
        <position position="1"/>
    </location>
</feature>
<organism evidence="1 2">
    <name type="scientific">Laetiporus sulphureus 93-53</name>
    <dbReference type="NCBI Taxonomy" id="1314785"/>
    <lineage>
        <taxon>Eukaryota</taxon>
        <taxon>Fungi</taxon>
        <taxon>Dikarya</taxon>
        <taxon>Basidiomycota</taxon>
        <taxon>Agaricomycotina</taxon>
        <taxon>Agaricomycetes</taxon>
        <taxon>Polyporales</taxon>
        <taxon>Laetiporus</taxon>
    </lineage>
</organism>
<accession>A0A165E7G6</accession>
<dbReference type="AlphaFoldDB" id="A0A165E7G6"/>
<proteinExistence type="predicted"/>
<dbReference type="RefSeq" id="XP_040764129.1">
    <property type="nucleotide sequence ID" value="XM_040908986.1"/>
</dbReference>
<reference evidence="1 2" key="1">
    <citation type="journal article" date="2016" name="Mol. Biol. Evol.">
        <title>Comparative Genomics of Early-Diverging Mushroom-Forming Fungi Provides Insights into the Origins of Lignocellulose Decay Capabilities.</title>
        <authorList>
            <person name="Nagy L.G."/>
            <person name="Riley R."/>
            <person name="Tritt A."/>
            <person name="Adam C."/>
            <person name="Daum C."/>
            <person name="Floudas D."/>
            <person name="Sun H."/>
            <person name="Yadav J.S."/>
            <person name="Pangilinan J."/>
            <person name="Larsson K.H."/>
            <person name="Matsuura K."/>
            <person name="Barry K."/>
            <person name="Labutti K."/>
            <person name="Kuo R."/>
            <person name="Ohm R.A."/>
            <person name="Bhattacharya S.S."/>
            <person name="Shirouzu T."/>
            <person name="Yoshinaga Y."/>
            <person name="Martin F.M."/>
            <person name="Grigoriev I.V."/>
            <person name="Hibbett D.S."/>
        </authorList>
    </citation>
    <scope>NUCLEOTIDE SEQUENCE [LARGE SCALE GENOMIC DNA]</scope>
    <source>
        <strain evidence="1 2">93-53</strain>
    </source>
</reference>
<dbReference type="EMBL" id="KV427625">
    <property type="protein sequence ID" value="KZT06389.1"/>
    <property type="molecule type" value="Genomic_DNA"/>
</dbReference>